<dbReference type="STRING" id="1121001.SAMN02745857_03134"/>
<gene>
    <name evidence="1" type="ORF">SAMN02745857_03134</name>
</gene>
<keyword evidence="2" id="KW-1185">Reference proteome</keyword>
<dbReference type="AlphaFoldDB" id="A0A1W1XX57"/>
<accession>A0A1W1XX57</accession>
<name>A0A1W1XX57_9NEIS</name>
<dbReference type="EMBL" id="FWXD01000020">
    <property type="protein sequence ID" value="SMC28121.1"/>
    <property type="molecule type" value="Genomic_DNA"/>
</dbReference>
<protein>
    <submittedName>
        <fullName evidence="1">Uncharacterized protein</fullName>
    </submittedName>
</protein>
<dbReference type="Proteomes" id="UP000192761">
    <property type="component" value="Unassembled WGS sequence"/>
</dbReference>
<evidence type="ECO:0000313" key="1">
    <source>
        <dbReference type="EMBL" id="SMC28121.1"/>
    </source>
</evidence>
<evidence type="ECO:0000313" key="2">
    <source>
        <dbReference type="Proteomes" id="UP000192761"/>
    </source>
</evidence>
<sequence>MIIATHAGGRGTGQYRCWGGRSGNPANQTVLRPDPGFCRILCIGEYFVQKYDGCWFVNDIATSQNFARYVVGEFVHLNHSGISIDPFELAAEFVNTPTPRNLTSLLNEVDDELSQL</sequence>
<proteinExistence type="predicted"/>
<reference evidence="1 2" key="1">
    <citation type="submission" date="2017-04" db="EMBL/GenBank/DDBJ databases">
        <authorList>
            <person name="Afonso C.L."/>
            <person name="Miller P.J."/>
            <person name="Scott M.A."/>
            <person name="Spackman E."/>
            <person name="Goraichik I."/>
            <person name="Dimitrov K.M."/>
            <person name="Suarez D.L."/>
            <person name="Swayne D.E."/>
        </authorList>
    </citation>
    <scope>NUCLEOTIDE SEQUENCE [LARGE SCALE GENOMIC DNA]</scope>
    <source>
        <strain evidence="1 2">DSM 23236</strain>
    </source>
</reference>
<organism evidence="1 2">
    <name type="scientific">Andreprevotia lacus DSM 23236</name>
    <dbReference type="NCBI Taxonomy" id="1121001"/>
    <lineage>
        <taxon>Bacteria</taxon>
        <taxon>Pseudomonadati</taxon>
        <taxon>Pseudomonadota</taxon>
        <taxon>Betaproteobacteria</taxon>
        <taxon>Neisseriales</taxon>
        <taxon>Chitinibacteraceae</taxon>
        <taxon>Andreprevotia</taxon>
    </lineage>
</organism>